<feature type="domain" description="UspA" evidence="2">
    <location>
        <begin position="2"/>
        <end position="138"/>
    </location>
</feature>
<dbReference type="InterPro" id="IPR006016">
    <property type="entry name" value="UspA"/>
</dbReference>
<evidence type="ECO:0000256" key="1">
    <source>
        <dbReference type="ARBA" id="ARBA00008791"/>
    </source>
</evidence>
<dbReference type="EMBL" id="JAHWDF010000007">
    <property type="protein sequence ID" value="MBW2961797.1"/>
    <property type="molecule type" value="Genomic_DNA"/>
</dbReference>
<sequence>MMNILLPTDFSDNAYNAISYALNFFKDEKCNFILLNTLYNSDHIIYSSFNLIYKKNALRELNELKNKIITEFKNSNHEFELEFSLNTLYEEIESRVNNKEIDLIVMGTKGASGGKELLVGTHTVHAIQVAKCPLLVIPSAYKFRNIKHILFATKYEIDFSEYQMNLIKNFAEANNAQIHTVYANFGNEFTDNQRRAKKNLNHFLDKVAHDFNSIAKDNVPEAIEEFNKEVSNDLLVMIKHKRNFIEKILFPSIIKEIGFHTKFPFLVLPAENYDPKI</sequence>
<dbReference type="PANTHER" id="PTHR46268">
    <property type="entry name" value="STRESS RESPONSE PROTEIN NHAX"/>
    <property type="match status" value="1"/>
</dbReference>
<protein>
    <submittedName>
        <fullName evidence="3">Universal stress protein</fullName>
    </submittedName>
</protein>
<name>A0ABS6W1R6_9FLAO</name>
<dbReference type="PANTHER" id="PTHR46268:SF6">
    <property type="entry name" value="UNIVERSAL STRESS PROTEIN UP12"/>
    <property type="match status" value="1"/>
</dbReference>
<reference evidence="3 4" key="1">
    <citation type="submission" date="2021-07" db="EMBL/GenBank/DDBJ databases">
        <title>Mesonia aestuariivivens sp. nov., isolated from a tidal flat.</title>
        <authorList>
            <person name="Kim Y.-O."/>
            <person name="Yoon J.-H."/>
        </authorList>
    </citation>
    <scope>NUCLEOTIDE SEQUENCE [LARGE SCALE GENOMIC DNA]</scope>
    <source>
        <strain evidence="3 4">JHPTF-M18</strain>
    </source>
</reference>
<evidence type="ECO:0000313" key="3">
    <source>
        <dbReference type="EMBL" id="MBW2961797.1"/>
    </source>
</evidence>
<comment type="caution">
    <text evidence="3">The sequence shown here is derived from an EMBL/GenBank/DDBJ whole genome shotgun (WGS) entry which is preliminary data.</text>
</comment>
<evidence type="ECO:0000259" key="2">
    <source>
        <dbReference type="Pfam" id="PF00582"/>
    </source>
</evidence>
<dbReference type="Pfam" id="PF00582">
    <property type="entry name" value="Usp"/>
    <property type="match status" value="1"/>
</dbReference>
<dbReference type="RefSeq" id="WP_219040085.1">
    <property type="nucleotide sequence ID" value="NZ_JAHWDF010000007.1"/>
</dbReference>
<evidence type="ECO:0000313" key="4">
    <source>
        <dbReference type="Proteomes" id="UP000719267"/>
    </source>
</evidence>
<accession>A0ABS6W1R6</accession>
<dbReference type="Proteomes" id="UP000719267">
    <property type="component" value="Unassembled WGS sequence"/>
</dbReference>
<comment type="similarity">
    <text evidence="1">Belongs to the universal stress protein A family.</text>
</comment>
<keyword evidence="4" id="KW-1185">Reference proteome</keyword>
<proteinExistence type="inferred from homology"/>
<dbReference type="CDD" id="cd00293">
    <property type="entry name" value="USP-like"/>
    <property type="match status" value="2"/>
</dbReference>
<organism evidence="3 4">
    <name type="scientific">Mesonia aestuariivivens</name>
    <dbReference type="NCBI Taxonomy" id="2796128"/>
    <lineage>
        <taxon>Bacteria</taxon>
        <taxon>Pseudomonadati</taxon>
        <taxon>Bacteroidota</taxon>
        <taxon>Flavobacteriia</taxon>
        <taxon>Flavobacteriales</taxon>
        <taxon>Flavobacteriaceae</taxon>
        <taxon>Mesonia</taxon>
    </lineage>
</organism>
<gene>
    <name evidence="3" type="ORF">KW502_08295</name>
</gene>